<dbReference type="Proteomes" id="UP000218811">
    <property type="component" value="Unassembled WGS sequence"/>
</dbReference>
<keyword evidence="3" id="KW-0456">Lyase</keyword>
<evidence type="ECO:0000256" key="1">
    <source>
        <dbReference type="SAM" id="SignalP"/>
    </source>
</evidence>
<name>A0A2H3JQG0_WOLCO</name>
<evidence type="ECO:0000259" key="2">
    <source>
        <dbReference type="Pfam" id="PF21294"/>
    </source>
</evidence>
<gene>
    <name evidence="3" type="ORF">WOLCODRAFT_104113</name>
</gene>
<dbReference type="InterPro" id="IPR048958">
    <property type="entry name" value="Polysacc_lyase_14"/>
</dbReference>
<keyword evidence="1" id="KW-0732">Signal</keyword>
<reference evidence="3 4" key="1">
    <citation type="journal article" date="2012" name="Science">
        <title>The Paleozoic origin of enzymatic lignin decomposition reconstructed from 31 fungal genomes.</title>
        <authorList>
            <person name="Floudas D."/>
            <person name="Binder M."/>
            <person name="Riley R."/>
            <person name="Barry K."/>
            <person name="Blanchette R.A."/>
            <person name="Henrissat B."/>
            <person name="Martinez A.T."/>
            <person name="Otillar R."/>
            <person name="Spatafora J.W."/>
            <person name="Yadav J.S."/>
            <person name="Aerts A."/>
            <person name="Benoit I."/>
            <person name="Boyd A."/>
            <person name="Carlson A."/>
            <person name="Copeland A."/>
            <person name="Coutinho P.M."/>
            <person name="de Vries R.P."/>
            <person name="Ferreira P."/>
            <person name="Findley K."/>
            <person name="Foster B."/>
            <person name="Gaskell J."/>
            <person name="Glotzer D."/>
            <person name="Gorecki P."/>
            <person name="Heitman J."/>
            <person name="Hesse C."/>
            <person name="Hori C."/>
            <person name="Igarashi K."/>
            <person name="Jurgens J.A."/>
            <person name="Kallen N."/>
            <person name="Kersten P."/>
            <person name="Kohler A."/>
            <person name="Kuees U."/>
            <person name="Kumar T.K.A."/>
            <person name="Kuo A."/>
            <person name="LaButti K."/>
            <person name="Larrondo L.F."/>
            <person name="Lindquist E."/>
            <person name="Ling A."/>
            <person name="Lombard V."/>
            <person name="Lucas S."/>
            <person name="Lundell T."/>
            <person name="Martin R."/>
            <person name="McLaughlin D.J."/>
            <person name="Morgenstern I."/>
            <person name="Morin E."/>
            <person name="Murat C."/>
            <person name="Nagy L.G."/>
            <person name="Nolan M."/>
            <person name="Ohm R.A."/>
            <person name="Patyshakuliyeva A."/>
            <person name="Rokas A."/>
            <person name="Ruiz-Duenas F.J."/>
            <person name="Sabat G."/>
            <person name="Salamov A."/>
            <person name="Samejima M."/>
            <person name="Schmutz J."/>
            <person name="Slot J.C."/>
            <person name="St John F."/>
            <person name="Stenlid J."/>
            <person name="Sun H."/>
            <person name="Sun S."/>
            <person name="Syed K."/>
            <person name="Tsang A."/>
            <person name="Wiebenga A."/>
            <person name="Young D."/>
            <person name="Pisabarro A."/>
            <person name="Eastwood D.C."/>
            <person name="Martin F."/>
            <person name="Cullen D."/>
            <person name="Grigoriev I.V."/>
            <person name="Hibbett D.S."/>
        </authorList>
    </citation>
    <scope>NUCLEOTIDE SEQUENCE [LARGE SCALE GENOMIC DNA]</scope>
    <source>
        <strain evidence="3 4">MD-104</strain>
    </source>
</reference>
<dbReference type="STRING" id="742152.A0A2H3JQG0"/>
<evidence type="ECO:0000313" key="4">
    <source>
        <dbReference type="Proteomes" id="UP000218811"/>
    </source>
</evidence>
<feature type="signal peptide" evidence="1">
    <location>
        <begin position="1"/>
        <end position="19"/>
    </location>
</feature>
<dbReference type="OMA" id="NGSDCFS"/>
<accession>A0A2H3JQG0</accession>
<dbReference type="AlphaFoldDB" id="A0A2H3JQG0"/>
<dbReference type="EMBL" id="KB468146">
    <property type="protein sequence ID" value="PCH43755.1"/>
    <property type="molecule type" value="Genomic_DNA"/>
</dbReference>
<dbReference type="Gene3D" id="2.60.120.200">
    <property type="match status" value="1"/>
</dbReference>
<feature type="domain" description="Polysaccharide lyase 14" evidence="2">
    <location>
        <begin position="94"/>
        <end position="306"/>
    </location>
</feature>
<dbReference type="OrthoDB" id="2395160at2759"/>
<dbReference type="Pfam" id="PF21294">
    <property type="entry name" value="Polysacc_lyase_14"/>
    <property type="match status" value="1"/>
</dbReference>
<dbReference type="PANTHER" id="PTHR40124:SF1">
    <property type="entry name" value="DISAGGREGATASE RELATED REPEAT PROTEIN"/>
    <property type="match status" value="1"/>
</dbReference>
<evidence type="ECO:0000313" key="3">
    <source>
        <dbReference type="EMBL" id="PCH43755.1"/>
    </source>
</evidence>
<organism evidence="3 4">
    <name type="scientific">Wolfiporia cocos (strain MD-104)</name>
    <name type="common">Brown rot fungus</name>
    <dbReference type="NCBI Taxonomy" id="742152"/>
    <lineage>
        <taxon>Eukaryota</taxon>
        <taxon>Fungi</taxon>
        <taxon>Dikarya</taxon>
        <taxon>Basidiomycota</taxon>
        <taxon>Agaricomycotina</taxon>
        <taxon>Agaricomycetes</taxon>
        <taxon>Polyporales</taxon>
        <taxon>Phaeolaceae</taxon>
        <taxon>Wolfiporia</taxon>
    </lineage>
</organism>
<dbReference type="PANTHER" id="PTHR40124">
    <property type="match status" value="1"/>
</dbReference>
<protein>
    <submittedName>
        <fullName evidence="3">Polysaccharide lyase family 14 protein</fullName>
    </submittedName>
</protein>
<sequence length="348" mass="37711">MFVYVPAAILLLYAQTVHSVTSIALPSAIASRNALTTSTSLPYPTSTLSSSDTQKFLLSSWSLSTDRIQDGGNNLAFVDNPFLDSTAPVGISASAPVLQVTYPDGSFSHDTGGAQLYAFWNASDTNSSDTQFHSMLLSYEVAFDTDFDWVKGGKLPGIRGGPDVYGCSGGQPTNGSDCFSTRVMWRTDGQGEVYAYILESDGLCTDSDVICNSDDYGTSLNRGSFDFMAGRWNRVTLLVRLNDPDMANGQLSLYYNNMKALEHTNLQYRNTSDVGIGGLYFSTFFGGMLDAAWATPRTVHAYFRNFRMWGSIEGSNNTATSGSPPTRVNVCLSVSILILLSTLITFCS</sequence>
<proteinExistence type="predicted"/>
<feature type="chain" id="PRO_5013695693" evidence="1">
    <location>
        <begin position="20"/>
        <end position="348"/>
    </location>
</feature>
<keyword evidence="4" id="KW-1185">Reference proteome</keyword>
<dbReference type="GO" id="GO:0016829">
    <property type="term" value="F:lyase activity"/>
    <property type="evidence" value="ECO:0007669"/>
    <property type="project" value="UniProtKB-KW"/>
</dbReference>